<feature type="non-terminal residue" evidence="1">
    <location>
        <position position="210"/>
    </location>
</feature>
<proteinExistence type="predicted"/>
<gene>
    <name evidence="1" type="ORF">HHU12_33790</name>
</gene>
<evidence type="ECO:0000313" key="1">
    <source>
        <dbReference type="EMBL" id="NME72977.1"/>
    </source>
</evidence>
<dbReference type="Proteomes" id="UP000576082">
    <property type="component" value="Unassembled WGS sequence"/>
</dbReference>
<dbReference type="SUPFAM" id="SSF48452">
    <property type="entry name" value="TPR-like"/>
    <property type="match status" value="1"/>
</dbReference>
<name>A0A7X9S251_9BACT</name>
<keyword evidence="2" id="KW-1185">Reference proteome</keyword>
<protein>
    <submittedName>
        <fullName evidence="1">Tetratricopeptide repeat protein</fullName>
    </submittedName>
</protein>
<sequence>MTNFLIIVTLLLNITFLGNDETLKNEAIDAFYKKKFDYSIKLFKELGHKTNDPNTRVFAESCLGHIYAKEKLDIHQGIYHLRRGESIISETGTEFNKNHLIIYNFLGTSYEKLGLIDSAEYYFKKGTRLYQKHKSKTVIKNSIINNHGLLFVRKQEYHLAKEIFDYFNLNTSNNDYTHLSNYLMINWIHRSPLCHPFHSYCAKNSHAIVP</sequence>
<dbReference type="AlphaFoldDB" id="A0A7X9S251"/>
<dbReference type="RefSeq" id="WP_169661129.1">
    <property type="nucleotide sequence ID" value="NZ_JABANE010000271.1"/>
</dbReference>
<organism evidence="1 2">
    <name type="scientific">Flammeovirga aprica JL-4</name>
    <dbReference type="NCBI Taxonomy" id="694437"/>
    <lineage>
        <taxon>Bacteria</taxon>
        <taxon>Pseudomonadati</taxon>
        <taxon>Bacteroidota</taxon>
        <taxon>Cytophagia</taxon>
        <taxon>Cytophagales</taxon>
        <taxon>Flammeovirgaceae</taxon>
        <taxon>Flammeovirga</taxon>
    </lineage>
</organism>
<accession>A0A7X9S251</accession>
<reference evidence="1 2" key="1">
    <citation type="submission" date="2020-04" db="EMBL/GenBank/DDBJ databases">
        <title>Flammeovirga sp. SR4, a novel species isolated from seawater.</title>
        <authorList>
            <person name="Wang X."/>
        </authorList>
    </citation>
    <scope>NUCLEOTIDE SEQUENCE [LARGE SCALE GENOMIC DNA]</scope>
    <source>
        <strain evidence="1 2">ATCC 23126</strain>
    </source>
</reference>
<evidence type="ECO:0000313" key="2">
    <source>
        <dbReference type="Proteomes" id="UP000576082"/>
    </source>
</evidence>
<dbReference type="EMBL" id="JABANE010000271">
    <property type="protein sequence ID" value="NME72977.1"/>
    <property type="molecule type" value="Genomic_DNA"/>
</dbReference>
<comment type="caution">
    <text evidence="1">The sequence shown here is derived from an EMBL/GenBank/DDBJ whole genome shotgun (WGS) entry which is preliminary data.</text>
</comment>
<dbReference type="InterPro" id="IPR011990">
    <property type="entry name" value="TPR-like_helical_dom_sf"/>
</dbReference>
<dbReference type="Gene3D" id="1.25.40.10">
    <property type="entry name" value="Tetratricopeptide repeat domain"/>
    <property type="match status" value="1"/>
</dbReference>